<sequence length="75" mass="8843">MQRSRPVIQQAVCRSSLNFRSSEFFRRPLCRTNRISRKGLGYLKTKDVAAVKFIIFIRNQMTNSNCVTCGYEMYR</sequence>
<protein>
    <submittedName>
        <fullName evidence="1">Uncharacterized protein</fullName>
    </submittedName>
</protein>
<organism evidence="1 2">
    <name type="scientific">Neisseria elongata subsp. glycolytica ATCC 29315</name>
    <dbReference type="NCBI Taxonomy" id="546263"/>
    <lineage>
        <taxon>Bacteria</taxon>
        <taxon>Pseudomonadati</taxon>
        <taxon>Pseudomonadota</taxon>
        <taxon>Betaproteobacteria</taxon>
        <taxon>Neisseriales</taxon>
        <taxon>Neisseriaceae</taxon>
        <taxon>Neisseria</taxon>
    </lineage>
</organism>
<evidence type="ECO:0000313" key="2">
    <source>
        <dbReference type="Proteomes" id="UP000005536"/>
    </source>
</evidence>
<dbReference type="Proteomes" id="UP000005536">
    <property type="component" value="Unassembled WGS sequence"/>
</dbReference>
<dbReference type="EMBL" id="ADBF01000260">
    <property type="protein sequence ID" value="EFE48145.1"/>
    <property type="molecule type" value="Genomic_DNA"/>
</dbReference>
<comment type="caution">
    <text evidence="1">The sequence shown here is derived from an EMBL/GenBank/DDBJ whole genome shotgun (WGS) entry which is preliminary data.</text>
</comment>
<reference evidence="1 2" key="1">
    <citation type="submission" date="2010-02" db="EMBL/GenBank/DDBJ databases">
        <authorList>
            <person name="Weinstock G."/>
            <person name="Sodergren E."/>
            <person name="Clifton S."/>
            <person name="Fulton L."/>
            <person name="Fulton B."/>
            <person name="Courtney L."/>
            <person name="Fronick C."/>
            <person name="Harrison M."/>
            <person name="Strong C."/>
            <person name="Farmer C."/>
            <person name="Delahaunty K."/>
            <person name="Markovic C."/>
            <person name="Hall O."/>
            <person name="Minx P."/>
            <person name="Tomlinson C."/>
            <person name="Mitreva M."/>
            <person name="Nelson J."/>
            <person name="Hou S."/>
            <person name="Wollam A."/>
            <person name="Pepin K.H."/>
            <person name="Johnson M."/>
            <person name="Bhonagiri V."/>
            <person name="Zhang X."/>
            <person name="Suruliraj S."/>
            <person name="Warren W."/>
            <person name="Chinwalla A."/>
            <person name="Mardis E.R."/>
            <person name="Wilson R.K."/>
        </authorList>
    </citation>
    <scope>NUCLEOTIDE SEQUENCE [LARGE SCALE GENOMIC DNA]</scope>
    <source>
        <strain evidence="1 2">ATCC 29315</strain>
    </source>
</reference>
<proteinExistence type="predicted"/>
<evidence type="ECO:0000313" key="1">
    <source>
        <dbReference type="EMBL" id="EFE48145.1"/>
    </source>
</evidence>
<name>D4DVL5_NEIEG</name>
<gene>
    <name evidence="1" type="ORF">NEIELOOT_03133</name>
</gene>
<accession>D4DVL5</accession>
<dbReference type="AlphaFoldDB" id="D4DVL5"/>